<dbReference type="PANTHER" id="PTHR36441:SF1">
    <property type="entry name" value="DUF503 DOMAIN-CONTAINING PROTEIN"/>
    <property type="match status" value="1"/>
</dbReference>
<protein>
    <submittedName>
        <fullName evidence="1">DUF503 domain-containing protein</fullName>
    </submittedName>
</protein>
<comment type="caution">
    <text evidence="1">The sequence shown here is derived from an EMBL/GenBank/DDBJ whole genome shotgun (WGS) entry which is preliminary data.</text>
</comment>
<dbReference type="SUPFAM" id="SSF103007">
    <property type="entry name" value="Hypothetical protein TT1725"/>
    <property type="match status" value="1"/>
</dbReference>
<dbReference type="InterPro" id="IPR036746">
    <property type="entry name" value="TT1725-like_sf"/>
</dbReference>
<dbReference type="InterPro" id="IPR007546">
    <property type="entry name" value="DUF503"/>
</dbReference>
<dbReference type="Proteomes" id="UP001597285">
    <property type="component" value="Unassembled WGS sequence"/>
</dbReference>
<sequence length="93" mass="10728">MVLLGYEITFLIYDSYSLKDKRSVVKSITKRMHNKYNISISEVGAQDTLNQAIIGIGIVGNDRVFCHSVFDQVMKEMEENYEIEIHDIQKIEA</sequence>
<keyword evidence="2" id="KW-1185">Reference proteome</keyword>
<dbReference type="EMBL" id="JBHUFF010000009">
    <property type="protein sequence ID" value="MFD1799235.1"/>
    <property type="molecule type" value="Genomic_DNA"/>
</dbReference>
<proteinExistence type="predicted"/>
<dbReference type="Pfam" id="PF04456">
    <property type="entry name" value="DUF503"/>
    <property type="match status" value="1"/>
</dbReference>
<dbReference type="Gene3D" id="3.30.70.1120">
    <property type="entry name" value="TT1725-like"/>
    <property type="match status" value="1"/>
</dbReference>
<gene>
    <name evidence="1" type="ORF">ACFSBK_05090</name>
</gene>
<accession>A0ABW4NLC8</accession>
<evidence type="ECO:0000313" key="1">
    <source>
        <dbReference type="EMBL" id="MFD1799235.1"/>
    </source>
</evidence>
<reference evidence="2" key="1">
    <citation type="journal article" date="2019" name="Int. J. Syst. Evol. Microbiol.">
        <title>The Global Catalogue of Microorganisms (GCM) 10K type strain sequencing project: providing services to taxonomists for standard genome sequencing and annotation.</title>
        <authorList>
            <consortium name="The Broad Institute Genomics Platform"/>
            <consortium name="The Broad Institute Genome Sequencing Center for Infectious Disease"/>
            <person name="Wu L."/>
            <person name="Ma J."/>
        </authorList>
    </citation>
    <scope>NUCLEOTIDE SEQUENCE [LARGE SCALE GENOMIC DNA]</scope>
    <source>
        <strain evidence="2">KCTC 42143</strain>
    </source>
</reference>
<dbReference type="PANTHER" id="PTHR36441">
    <property type="entry name" value="HYPOTHETICAL CYTOSOLIC PROTEIN"/>
    <property type="match status" value="1"/>
</dbReference>
<name>A0ABW4NLC8_9LACT</name>
<evidence type="ECO:0000313" key="2">
    <source>
        <dbReference type="Proteomes" id="UP001597285"/>
    </source>
</evidence>
<organism evidence="1 2">
    <name type="scientific">Carnobacterium antarcticum</name>
    <dbReference type="NCBI Taxonomy" id="2126436"/>
    <lineage>
        <taxon>Bacteria</taxon>
        <taxon>Bacillati</taxon>
        <taxon>Bacillota</taxon>
        <taxon>Bacilli</taxon>
        <taxon>Lactobacillales</taxon>
        <taxon>Carnobacteriaceae</taxon>
        <taxon>Carnobacterium</taxon>
    </lineage>
</organism>
<dbReference type="RefSeq" id="WP_058918924.1">
    <property type="nucleotide sequence ID" value="NZ_JBHSQC010000004.1"/>
</dbReference>